<reference evidence="2" key="1">
    <citation type="submission" date="2009-04" db="EMBL/GenBank/DDBJ databases">
        <authorList>
            <person name="Weinstock G."/>
            <person name="Sodergren E."/>
            <person name="Clifton S."/>
            <person name="Fulton L."/>
            <person name="Fulton B."/>
            <person name="Courtney L."/>
            <person name="Fronick C."/>
            <person name="Harrison M."/>
            <person name="Strong C."/>
            <person name="Farmer C."/>
            <person name="Delahaunty K."/>
            <person name="Markovic C."/>
            <person name="Hall O."/>
            <person name="Minx P."/>
            <person name="Tomlinson C."/>
            <person name="Mitreva M."/>
            <person name="Nelson J."/>
            <person name="Hou S."/>
            <person name="Wollam A."/>
            <person name="Pepin K.H."/>
            <person name="Johnson M."/>
            <person name="Bhonagiri V."/>
            <person name="Nash W.E."/>
            <person name="Warren W."/>
            <person name="Chinwalla A."/>
            <person name="Mardis E.R."/>
            <person name="Wilson R.K."/>
        </authorList>
    </citation>
    <scope>NUCLEOTIDE SEQUENCE [LARGE SCALE GENOMIC DNA]</scope>
    <source>
        <strain evidence="2">ATCC 51147</strain>
    </source>
</reference>
<sequence>MRQPENRFAHFRLPYHKEFTMKPQTRYFTAAALLAIGGIAAVALFPRTHCALCGQGGGIWHSTQDYCIRPDCRQQHNCGERAFVPREQCQTIRAGDTLDKAWFILGEPAQSHGNHWVWEAKGGGKTAEIRADGERVGTVR</sequence>
<evidence type="ECO:0000256" key="1">
    <source>
        <dbReference type="SAM" id="Phobius"/>
    </source>
</evidence>
<comment type="caution">
    <text evidence="2">The sequence shown here is derived from an EMBL/GenBank/DDBJ whole genome shotgun (WGS) entry which is preliminary data.</text>
</comment>
<protein>
    <submittedName>
        <fullName evidence="2">Uncharacterized protein</fullName>
    </submittedName>
</protein>
<gene>
    <name evidence="2" type="ORF">GCWU000324_02078</name>
</gene>
<organism evidence="2 3">
    <name type="scientific">Kingella oralis ATCC 51147</name>
    <dbReference type="NCBI Taxonomy" id="629741"/>
    <lineage>
        <taxon>Bacteria</taxon>
        <taxon>Pseudomonadati</taxon>
        <taxon>Pseudomonadota</taxon>
        <taxon>Betaproteobacteria</taxon>
        <taxon>Neisseriales</taxon>
        <taxon>Neisseriaceae</taxon>
        <taxon>Kingella</taxon>
    </lineage>
</organism>
<keyword evidence="3" id="KW-1185">Reference proteome</keyword>
<evidence type="ECO:0000313" key="3">
    <source>
        <dbReference type="Proteomes" id="UP000003009"/>
    </source>
</evidence>
<accession>C4GJ56</accession>
<dbReference type="AlphaFoldDB" id="C4GJ56"/>
<feature type="transmembrane region" description="Helical" evidence="1">
    <location>
        <begin position="27"/>
        <end position="45"/>
    </location>
</feature>
<dbReference type="STRING" id="629741.GCWU000324_02078"/>
<keyword evidence="1" id="KW-1133">Transmembrane helix</keyword>
<keyword evidence="1" id="KW-0472">Membrane</keyword>
<evidence type="ECO:0000313" key="2">
    <source>
        <dbReference type="EMBL" id="EEP67828.1"/>
    </source>
</evidence>
<name>C4GJ56_9NEIS</name>
<keyword evidence="1" id="KW-0812">Transmembrane</keyword>
<proteinExistence type="predicted"/>
<dbReference type="HOGENOM" id="CLU_1832474_0_0_4"/>
<dbReference type="EMBL" id="ACJW02000003">
    <property type="protein sequence ID" value="EEP67828.1"/>
    <property type="molecule type" value="Genomic_DNA"/>
</dbReference>
<dbReference type="Proteomes" id="UP000003009">
    <property type="component" value="Unassembled WGS sequence"/>
</dbReference>